<dbReference type="PANTHER" id="PTHR42647:SF6">
    <property type="entry name" value="RING-TYPE DOMAIN-CONTAINING PROTEIN"/>
    <property type="match status" value="1"/>
</dbReference>
<keyword evidence="1" id="KW-0479">Metal-binding</keyword>
<keyword evidence="3" id="KW-0862">Zinc</keyword>
<sequence>MTPLQKISLQPPPETLVEQGIKMMIMELFWANNADLTACIKPWIKGIHGSPSVVKFESTIISLVQRLTFTKSACVQALTLPPSYVLLTSAFNAPPVLFRAFSYLSVASEISSPSTLYRLTISLPFPPLSASSFLPALHLIKRVLWLSGVEDLEGWFLLGGDFGFSTLDMAVHARAFQDSLLGFAPCGNSQGLFPENVGFNGGNGCWLNFSSQQQLLQKQQRKEGTQSNGVVDRRLSPTASQPQSLQVHAQIGRQRGEIDTYLHLQNQRLRLVVQEYRKRQMSELLKAIESKTQMLMDQKDQEIVLASQKTAELQEHLARVEMDNLAWRRLAEQNQAMVVSLNNTLEELRMDRACSTSTSTPSESCFVVENMVGAARRPEFVEGSGENMAAAAGAAAVAVAVAATVACCRGCGSREATVLILPCRHLCSCGPCAAVLDFCPVCNAEKKACIEALIT</sequence>
<evidence type="ECO:0000256" key="2">
    <source>
        <dbReference type="ARBA" id="ARBA00022771"/>
    </source>
</evidence>
<protein>
    <recommendedName>
        <fullName evidence="7">RING-type domain-containing protein</fullName>
    </recommendedName>
</protein>
<proteinExistence type="predicted"/>
<keyword evidence="6" id="KW-1185">Reference proteome</keyword>
<dbReference type="EMBL" id="JAXIOK010000020">
    <property type="protein sequence ID" value="KAK4746622.1"/>
    <property type="molecule type" value="Genomic_DNA"/>
</dbReference>
<organism evidence="5 6">
    <name type="scientific">Trapa incisa</name>
    <dbReference type="NCBI Taxonomy" id="236973"/>
    <lineage>
        <taxon>Eukaryota</taxon>
        <taxon>Viridiplantae</taxon>
        <taxon>Streptophyta</taxon>
        <taxon>Embryophyta</taxon>
        <taxon>Tracheophyta</taxon>
        <taxon>Spermatophyta</taxon>
        <taxon>Magnoliopsida</taxon>
        <taxon>eudicotyledons</taxon>
        <taxon>Gunneridae</taxon>
        <taxon>Pentapetalae</taxon>
        <taxon>rosids</taxon>
        <taxon>malvids</taxon>
        <taxon>Myrtales</taxon>
        <taxon>Lythraceae</taxon>
        <taxon>Trapa</taxon>
    </lineage>
</organism>
<dbReference type="PANTHER" id="PTHR42647">
    <property type="entry name" value="SBP (S-RIBONUCLEASE BINDING PROTEIN) FAMILY PROTEIN"/>
    <property type="match status" value="1"/>
</dbReference>
<dbReference type="Gene3D" id="3.30.40.10">
    <property type="entry name" value="Zinc/RING finger domain, C3HC4 (zinc finger)"/>
    <property type="match status" value="1"/>
</dbReference>
<gene>
    <name evidence="5" type="ORF">SAY87_025659</name>
</gene>
<dbReference type="Proteomes" id="UP001345219">
    <property type="component" value="Chromosome 20"/>
</dbReference>
<dbReference type="InterPro" id="IPR013083">
    <property type="entry name" value="Znf_RING/FYVE/PHD"/>
</dbReference>
<name>A0AAN7H1P4_9MYRT</name>
<reference evidence="5 6" key="1">
    <citation type="journal article" date="2023" name="Hortic Res">
        <title>Pangenome of water caltrop reveals structural variations and asymmetric subgenome divergence after allopolyploidization.</title>
        <authorList>
            <person name="Zhang X."/>
            <person name="Chen Y."/>
            <person name="Wang L."/>
            <person name="Yuan Y."/>
            <person name="Fang M."/>
            <person name="Shi L."/>
            <person name="Lu R."/>
            <person name="Comes H.P."/>
            <person name="Ma Y."/>
            <person name="Chen Y."/>
            <person name="Huang G."/>
            <person name="Zhou Y."/>
            <person name="Zheng Z."/>
            <person name="Qiu Y."/>
        </authorList>
    </citation>
    <scope>NUCLEOTIDE SEQUENCE [LARGE SCALE GENOMIC DNA]</scope>
    <source>
        <tissue evidence="5">Roots</tissue>
    </source>
</reference>
<dbReference type="Pfam" id="PF13920">
    <property type="entry name" value="zf-C3HC4_3"/>
    <property type="match status" value="1"/>
</dbReference>
<keyword evidence="2" id="KW-0863">Zinc-finger</keyword>
<evidence type="ECO:0000256" key="3">
    <source>
        <dbReference type="ARBA" id="ARBA00022833"/>
    </source>
</evidence>
<dbReference type="AlphaFoldDB" id="A0AAN7H1P4"/>
<dbReference type="GO" id="GO:0004842">
    <property type="term" value="F:ubiquitin-protein transferase activity"/>
    <property type="evidence" value="ECO:0007669"/>
    <property type="project" value="TreeGrafter"/>
</dbReference>
<evidence type="ECO:0000313" key="6">
    <source>
        <dbReference type="Proteomes" id="UP001345219"/>
    </source>
</evidence>
<accession>A0AAN7H1P4</accession>
<dbReference type="CDD" id="cd16649">
    <property type="entry name" value="mRING-HC-C3HC5_CGRF1-like"/>
    <property type="match status" value="1"/>
</dbReference>
<evidence type="ECO:0000256" key="4">
    <source>
        <dbReference type="SAM" id="MobiDB-lite"/>
    </source>
</evidence>
<feature type="region of interest" description="Disordered" evidence="4">
    <location>
        <begin position="222"/>
        <end position="242"/>
    </location>
</feature>
<evidence type="ECO:0000256" key="1">
    <source>
        <dbReference type="ARBA" id="ARBA00022723"/>
    </source>
</evidence>
<dbReference type="GO" id="GO:0008270">
    <property type="term" value="F:zinc ion binding"/>
    <property type="evidence" value="ECO:0007669"/>
    <property type="project" value="UniProtKB-KW"/>
</dbReference>
<evidence type="ECO:0000313" key="5">
    <source>
        <dbReference type="EMBL" id="KAK4746622.1"/>
    </source>
</evidence>
<evidence type="ECO:0008006" key="7">
    <source>
        <dbReference type="Google" id="ProtNLM"/>
    </source>
</evidence>
<comment type="caution">
    <text evidence="5">The sequence shown here is derived from an EMBL/GenBank/DDBJ whole genome shotgun (WGS) entry which is preliminary data.</text>
</comment>